<dbReference type="GO" id="GO:0003677">
    <property type="term" value="F:DNA binding"/>
    <property type="evidence" value="ECO:0007669"/>
    <property type="project" value="InterPro"/>
</dbReference>
<dbReference type="Pfam" id="PF08542">
    <property type="entry name" value="Rep_fac_C"/>
    <property type="match status" value="1"/>
</dbReference>
<dbReference type="GO" id="GO:0005634">
    <property type="term" value="C:nucleus"/>
    <property type="evidence" value="ECO:0007669"/>
    <property type="project" value="UniProtKB-SubCell"/>
</dbReference>
<dbReference type="CDD" id="cd00009">
    <property type="entry name" value="AAA"/>
    <property type="match status" value="1"/>
</dbReference>
<dbReference type="GO" id="GO:0005524">
    <property type="term" value="F:ATP binding"/>
    <property type="evidence" value="ECO:0007669"/>
    <property type="project" value="UniProtKB-KW"/>
</dbReference>
<organism evidence="9">
    <name type="scientific">Eutreptiella gymnastica</name>
    <dbReference type="NCBI Taxonomy" id="73025"/>
    <lineage>
        <taxon>Eukaryota</taxon>
        <taxon>Discoba</taxon>
        <taxon>Euglenozoa</taxon>
        <taxon>Euglenida</taxon>
        <taxon>Spirocuta</taxon>
        <taxon>Euglenophyceae</taxon>
        <taxon>Eutreptiales</taxon>
        <taxon>Eutreptiaceae</taxon>
        <taxon>Eutreptiella</taxon>
    </lineage>
</organism>
<accession>A0A7S4D2Y9</accession>
<dbReference type="EMBL" id="HBJA01073196">
    <property type="protein sequence ID" value="CAE0814552.1"/>
    <property type="molecule type" value="Transcribed_RNA"/>
</dbReference>
<dbReference type="GO" id="GO:0006261">
    <property type="term" value="P:DNA-templated DNA replication"/>
    <property type="evidence" value="ECO:0007669"/>
    <property type="project" value="TreeGrafter"/>
</dbReference>
<evidence type="ECO:0000256" key="5">
    <source>
        <dbReference type="ARBA" id="ARBA00022840"/>
    </source>
</evidence>
<dbReference type="AlphaFoldDB" id="A0A7S4D2Y9"/>
<comment type="subcellular location">
    <subcellularLocation>
        <location evidence="1">Nucleus</location>
    </subcellularLocation>
</comment>
<dbReference type="GO" id="GO:0005663">
    <property type="term" value="C:DNA replication factor C complex"/>
    <property type="evidence" value="ECO:0007669"/>
    <property type="project" value="TreeGrafter"/>
</dbReference>
<feature type="region of interest" description="Disordered" evidence="7">
    <location>
        <begin position="1"/>
        <end position="26"/>
    </location>
</feature>
<evidence type="ECO:0000256" key="7">
    <source>
        <dbReference type="SAM" id="MobiDB-lite"/>
    </source>
</evidence>
<dbReference type="InterPro" id="IPR013748">
    <property type="entry name" value="Rep_factorC_C"/>
</dbReference>
<protein>
    <recommendedName>
        <fullName evidence="8">AAA+ ATPase domain-containing protein</fullName>
    </recommendedName>
</protein>
<dbReference type="Gene3D" id="3.40.50.300">
    <property type="entry name" value="P-loop containing nucleotide triphosphate hydrolases"/>
    <property type="match status" value="1"/>
</dbReference>
<evidence type="ECO:0000256" key="2">
    <source>
        <dbReference type="ARBA" id="ARBA00005378"/>
    </source>
</evidence>
<evidence type="ECO:0000256" key="1">
    <source>
        <dbReference type="ARBA" id="ARBA00004123"/>
    </source>
</evidence>
<dbReference type="FunFam" id="3.40.50.300:FF:000129">
    <property type="entry name" value="Replication factor C subunit 5"/>
    <property type="match status" value="1"/>
</dbReference>
<dbReference type="InterPro" id="IPR003959">
    <property type="entry name" value="ATPase_AAA_core"/>
</dbReference>
<evidence type="ECO:0000259" key="8">
    <source>
        <dbReference type="SMART" id="SM00382"/>
    </source>
</evidence>
<dbReference type="Gene3D" id="1.10.8.60">
    <property type="match status" value="1"/>
</dbReference>
<dbReference type="PANTHER" id="PTHR11669">
    <property type="entry name" value="REPLICATION FACTOR C / DNA POLYMERASE III GAMMA-TAU SUBUNIT"/>
    <property type="match status" value="1"/>
</dbReference>
<dbReference type="SUPFAM" id="SSF48019">
    <property type="entry name" value="post-AAA+ oligomerization domain-like"/>
    <property type="match status" value="1"/>
</dbReference>
<evidence type="ECO:0000256" key="3">
    <source>
        <dbReference type="ARBA" id="ARBA00022705"/>
    </source>
</evidence>
<evidence type="ECO:0000256" key="4">
    <source>
        <dbReference type="ARBA" id="ARBA00022741"/>
    </source>
</evidence>
<dbReference type="InterPro" id="IPR027417">
    <property type="entry name" value="P-loop_NTPase"/>
</dbReference>
<sequence>MALFFGQKEKEKKAAHQKEAEETTRASAPWVEKYRPQRIDDVVHQEEIVATLKKTMQSPENLTHLLFYGPPGTGKTTTILAVCKELFGPEYIKSRVKELNASDDRGIQVVRDKVKKFAQLAVTNTPNQNQDGQFYPVPAYKIIILDEADALLPDAQMALRRMMEDFAHVTRFCLICNYVSKIVDPIISRCAKYRFKPLNKEPLHTRIKYISDREGVQISPTALRHLDAVSKGDLRMAITFLQGAQRIYGNDLSNCDFSDIAGCVPEQVIDEYLEALFSNDVNTVQDATISITRQGFSAAQILTQLHDLVVPSPETKIDSVRKAKLIFKMSETEKCLHDGADEYLQLLSFALNSMKVLATA</sequence>
<dbReference type="GO" id="GO:0006281">
    <property type="term" value="P:DNA repair"/>
    <property type="evidence" value="ECO:0007669"/>
    <property type="project" value="TreeGrafter"/>
</dbReference>
<dbReference type="GO" id="GO:0003689">
    <property type="term" value="F:DNA clamp loader activity"/>
    <property type="evidence" value="ECO:0007669"/>
    <property type="project" value="TreeGrafter"/>
</dbReference>
<dbReference type="SMART" id="SM00382">
    <property type="entry name" value="AAA"/>
    <property type="match status" value="1"/>
</dbReference>
<reference evidence="9" key="1">
    <citation type="submission" date="2021-01" db="EMBL/GenBank/DDBJ databases">
        <authorList>
            <person name="Corre E."/>
            <person name="Pelletier E."/>
            <person name="Niang G."/>
            <person name="Scheremetjew M."/>
            <person name="Finn R."/>
            <person name="Kale V."/>
            <person name="Holt S."/>
            <person name="Cochrane G."/>
            <person name="Meng A."/>
            <person name="Brown T."/>
            <person name="Cohen L."/>
        </authorList>
    </citation>
    <scope>NUCLEOTIDE SEQUENCE</scope>
    <source>
        <strain evidence="9">CCMP1594</strain>
    </source>
</reference>
<dbReference type="FunFam" id="1.20.272.10:FF:000011">
    <property type="entry name" value="Replication factor C subunit 2"/>
    <property type="match status" value="1"/>
</dbReference>
<comment type="similarity">
    <text evidence="2">Belongs to the activator 1 small subunits family.</text>
</comment>
<dbReference type="PANTHER" id="PTHR11669:SF20">
    <property type="entry name" value="REPLICATION FACTOR C SUBUNIT 4"/>
    <property type="match status" value="1"/>
</dbReference>
<dbReference type="Gene3D" id="1.20.272.10">
    <property type="match status" value="1"/>
</dbReference>
<dbReference type="InterPro" id="IPR008921">
    <property type="entry name" value="DNA_pol3_clamp-load_cplx_C"/>
</dbReference>
<feature type="domain" description="AAA+ ATPase" evidence="8">
    <location>
        <begin position="61"/>
        <end position="201"/>
    </location>
</feature>
<keyword evidence="4" id="KW-0547">Nucleotide-binding</keyword>
<proteinExistence type="inferred from homology"/>
<keyword evidence="5" id="KW-0067">ATP-binding</keyword>
<keyword evidence="3" id="KW-0235">DNA replication</keyword>
<evidence type="ECO:0000313" key="9">
    <source>
        <dbReference type="EMBL" id="CAE0814552.1"/>
    </source>
</evidence>
<name>A0A7S4D2Y9_9EUGL</name>
<dbReference type="InterPro" id="IPR003593">
    <property type="entry name" value="AAA+_ATPase"/>
</dbReference>
<evidence type="ECO:0000256" key="6">
    <source>
        <dbReference type="ARBA" id="ARBA00023242"/>
    </source>
</evidence>
<dbReference type="Pfam" id="PF00004">
    <property type="entry name" value="AAA"/>
    <property type="match status" value="1"/>
</dbReference>
<keyword evidence="6" id="KW-0539">Nucleus</keyword>
<feature type="compositionally biased region" description="Basic and acidic residues" evidence="7">
    <location>
        <begin position="7"/>
        <end position="24"/>
    </location>
</feature>
<gene>
    <name evidence="9" type="ORF">EGYM00163_LOCUS25708</name>
</gene>
<dbReference type="InterPro" id="IPR050238">
    <property type="entry name" value="DNA_Rep/Repair_Clamp_Loader"/>
</dbReference>
<dbReference type="GO" id="GO:0016887">
    <property type="term" value="F:ATP hydrolysis activity"/>
    <property type="evidence" value="ECO:0007669"/>
    <property type="project" value="InterPro"/>
</dbReference>
<dbReference type="SUPFAM" id="SSF52540">
    <property type="entry name" value="P-loop containing nucleoside triphosphate hydrolases"/>
    <property type="match status" value="1"/>
</dbReference>